<evidence type="ECO:0000313" key="2">
    <source>
        <dbReference type="EMBL" id="ETO84712.1"/>
    </source>
</evidence>
<gene>
    <name evidence="2" type="ORF">F444_01407</name>
</gene>
<evidence type="ECO:0000256" key="1">
    <source>
        <dbReference type="SAM" id="MobiDB-lite"/>
    </source>
</evidence>
<evidence type="ECO:0000313" key="3">
    <source>
        <dbReference type="Proteomes" id="UP000028582"/>
    </source>
</evidence>
<proteinExistence type="predicted"/>
<dbReference type="Proteomes" id="UP000028582">
    <property type="component" value="Unassembled WGS sequence"/>
</dbReference>
<dbReference type="PANTHER" id="PTHR35796">
    <property type="entry name" value="HYPOTHETICAL CYTOSOLIC PROTEIN"/>
    <property type="match status" value="1"/>
</dbReference>
<dbReference type="EMBL" id="ANJA01000251">
    <property type="protein sequence ID" value="ETO84712.1"/>
    <property type="molecule type" value="Genomic_DNA"/>
</dbReference>
<feature type="region of interest" description="Disordered" evidence="1">
    <location>
        <begin position="79"/>
        <end position="120"/>
    </location>
</feature>
<feature type="compositionally biased region" description="Polar residues" evidence="1">
    <location>
        <begin position="91"/>
        <end position="114"/>
    </location>
</feature>
<protein>
    <recommendedName>
        <fullName evidence="4">M96 mating-specific protein family</fullName>
    </recommendedName>
</protein>
<accession>A0A081B0Q1</accession>
<name>A0A081B0Q1_PHYNI</name>
<dbReference type="PANTHER" id="PTHR35796:SF3">
    <property type="entry name" value="BHLH DOMAIN-CONTAINING PROTEIN"/>
    <property type="match status" value="1"/>
</dbReference>
<reference evidence="2 3" key="1">
    <citation type="submission" date="2013-11" db="EMBL/GenBank/DDBJ databases">
        <title>The Genome Sequence of Phytophthora parasitica P1976.</title>
        <authorList>
            <consortium name="The Broad Institute Genomics Platform"/>
            <person name="Russ C."/>
            <person name="Tyler B."/>
            <person name="Panabieres F."/>
            <person name="Shan W."/>
            <person name="Tripathy S."/>
            <person name="Grunwald N."/>
            <person name="Machado M."/>
            <person name="Johnson C.S."/>
            <person name="Walker B."/>
            <person name="Young S."/>
            <person name="Zeng Q."/>
            <person name="Gargeya S."/>
            <person name="Fitzgerald M."/>
            <person name="Haas B."/>
            <person name="Abouelleil A."/>
            <person name="Allen A.W."/>
            <person name="Alvarado L."/>
            <person name="Arachchi H.M."/>
            <person name="Berlin A.M."/>
            <person name="Chapman S.B."/>
            <person name="Gainer-Dewar J."/>
            <person name="Goldberg J."/>
            <person name="Griggs A."/>
            <person name="Gujja S."/>
            <person name="Hansen M."/>
            <person name="Howarth C."/>
            <person name="Imamovic A."/>
            <person name="Ireland A."/>
            <person name="Larimer J."/>
            <person name="McCowan C."/>
            <person name="Murphy C."/>
            <person name="Pearson M."/>
            <person name="Poon T.W."/>
            <person name="Priest M."/>
            <person name="Roberts A."/>
            <person name="Saif S."/>
            <person name="Shea T."/>
            <person name="Sisk P."/>
            <person name="Sykes S."/>
            <person name="Wortman J."/>
            <person name="Nusbaum C."/>
            <person name="Birren B."/>
        </authorList>
    </citation>
    <scope>NUCLEOTIDE SEQUENCE [LARGE SCALE GENOMIC DNA]</scope>
    <source>
        <strain evidence="2 3">P1976</strain>
    </source>
</reference>
<comment type="caution">
    <text evidence="2">The sequence shown here is derived from an EMBL/GenBank/DDBJ whole genome shotgun (WGS) entry which is preliminary data.</text>
</comment>
<organism evidence="2 3">
    <name type="scientific">Phytophthora nicotianae P1976</name>
    <dbReference type="NCBI Taxonomy" id="1317066"/>
    <lineage>
        <taxon>Eukaryota</taxon>
        <taxon>Sar</taxon>
        <taxon>Stramenopiles</taxon>
        <taxon>Oomycota</taxon>
        <taxon>Peronosporomycetes</taxon>
        <taxon>Peronosporales</taxon>
        <taxon>Peronosporaceae</taxon>
        <taxon>Phytophthora</taxon>
    </lineage>
</organism>
<dbReference type="AlphaFoldDB" id="A0A081B0Q1"/>
<sequence length="471" mass="52950">MDPIDQTFPLLSDYDAMPDLPSLQVDADDATNPPDWGSVFPGLLLEQFTATDMDRATLWNASPGERALDHLAQALESPLSDVSKAAEDSNSESLPQVIASTLTPEQDTTEASSSSKKRPRVTWKHQIDALREEVAAHTAQLNSLRAQWNPLEFSAGPDGFLIPKRKPLWQQIALRQLERRRKAEEENKQLRRILCDQIQETRSLRRLMKRRSKIKLMEDMFGHKRAPSRLIPTHATLSFGSLINNIDQAYGSFETVFAEKGIPFLPFPGKKRIGRRHLTDGVFLELAERKVVPFSREQTEKAISSSLRRIGTQKIDVNQVIEGQLQFIQHHVGENDDTVTQSFFVSTPQLSRLLGASVRMATRKYVEKDRTVFVCSIYLDPKLGDGKTTGFHTRATLIIVVRQRKSQFAVDGDMSTFDCFFSATRDDRGLPQARAIRSPMSLSVGMDTWESVISSLPGQIESSLVDSLKSN</sequence>
<evidence type="ECO:0008006" key="4">
    <source>
        <dbReference type="Google" id="ProtNLM"/>
    </source>
</evidence>